<evidence type="ECO:0000256" key="13">
    <source>
        <dbReference type="ARBA" id="ARBA00068353"/>
    </source>
</evidence>
<dbReference type="InterPro" id="IPR000687">
    <property type="entry name" value="RIO_kinase"/>
</dbReference>
<feature type="region of interest" description="Disordered" evidence="15">
    <location>
        <begin position="385"/>
        <end position="414"/>
    </location>
</feature>
<dbReference type="Pfam" id="PF01163">
    <property type="entry name" value="RIO1"/>
    <property type="match status" value="1"/>
</dbReference>
<sequence>MWAGSTGRGQNACSDYIFDCVRTSCGAEYDGYKSQHIDRGIHGVRDGVRRGRHVSRRSSLNRIIMKLDVGMVKFLTRDDFRILVAVEQGMKNHELVPCDLIASISGLPLSQAFRCLGNVHKHKLVFHSRQKCDGYRLTYLGYDYLALRALVNRGVISAIGRRIGVGKESDVYEVTNDEGRSMALKLHRLGRVSFRAIKQKRDYLGKRKSASWLYMSRLAATREFAYMKALHARAFPVPEPVDCNRHCVVMSMAAGCPLTNIRELGRPRVIIDKLMRLILRLAEYGLVHGDFNEFNLLIDDDGGITLIDFPQMISTSHANAVEQFDRDVQCVRTFFIKKFKYTCDAVPRLQADSEKHVALDVELNASGCDPNDLEFTEYLGEIREGDNEDDASDDDDEGNDTQSVGVETSNNEDIDTAADALQGCTVKGDVGEDDEESRTDSEASSCDDVDGGQEDCEPASSTAGATMDANAIRDRVRQRRAKMTQKRSNRMAKATRHRKVQSRQAIRRTVARQAA</sequence>
<dbReference type="PROSITE" id="PS01245">
    <property type="entry name" value="RIO1"/>
    <property type="match status" value="1"/>
</dbReference>
<dbReference type="Gene3D" id="3.30.200.20">
    <property type="entry name" value="Phosphorylase Kinase, domain 1"/>
    <property type="match status" value="1"/>
</dbReference>
<dbReference type="EMBL" id="OVEO01000002">
    <property type="protein sequence ID" value="SPQ94336.1"/>
    <property type="molecule type" value="Genomic_DNA"/>
</dbReference>
<evidence type="ECO:0000259" key="16">
    <source>
        <dbReference type="SMART" id="SM00090"/>
    </source>
</evidence>
<evidence type="ECO:0000256" key="14">
    <source>
        <dbReference type="ARBA" id="ARBA00068837"/>
    </source>
</evidence>
<dbReference type="SMART" id="SM00090">
    <property type="entry name" value="RIO"/>
    <property type="match status" value="1"/>
</dbReference>
<feature type="compositionally biased region" description="Basic residues" evidence="15">
    <location>
        <begin position="476"/>
        <end position="515"/>
    </location>
</feature>
<feature type="region of interest" description="Disordered" evidence="15">
    <location>
        <begin position="427"/>
        <end position="515"/>
    </location>
</feature>
<evidence type="ECO:0000256" key="15">
    <source>
        <dbReference type="SAM" id="MobiDB-lite"/>
    </source>
</evidence>
<dbReference type="InterPro" id="IPR015285">
    <property type="entry name" value="RIO2_wHTH_N"/>
</dbReference>
<reference evidence="17 18" key="1">
    <citation type="submission" date="2018-03" db="EMBL/GenBank/DDBJ databases">
        <authorList>
            <person name="Fogelqvist J."/>
        </authorList>
    </citation>
    <scope>NUCLEOTIDE SEQUENCE [LARGE SCALE GENOMIC DNA]</scope>
</reference>
<keyword evidence="10" id="KW-0460">Magnesium</keyword>
<evidence type="ECO:0000256" key="2">
    <source>
        <dbReference type="ARBA" id="ARBA00009196"/>
    </source>
</evidence>
<feature type="compositionally biased region" description="Acidic residues" evidence="15">
    <location>
        <begin position="445"/>
        <end position="457"/>
    </location>
</feature>
<accession>A0A3P3Y2C8</accession>
<dbReference type="GO" id="GO:0030490">
    <property type="term" value="P:maturation of SSU-rRNA"/>
    <property type="evidence" value="ECO:0007669"/>
    <property type="project" value="TreeGrafter"/>
</dbReference>
<dbReference type="InterPro" id="IPR030484">
    <property type="entry name" value="Rio2"/>
</dbReference>
<dbReference type="InterPro" id="IPR036388">
    <property type="entry name" value="WH-like_DNA-bd_sf"/>
</dbReference>
<evidence type="ECO:0000256" key="5">
    <source>
        <dbReference type="ARBA" id="ARBA00022679"/>
    </source>
</evidence>
<keyword evidence="4" id="KW-0723">Serine/threonine-protein kinase</keyword>
<feature type="compositionally biased region" description="Acidic residues" evidence="15">
    <location>
        <begin position="386"/>
        <end position="399"/>
    </location>
</feature>
<keyword evidence="9" id="KW-0067">ATP-binding</keyword>
<organism evidence="17 18">
    <name type="scientific">Plasmodiophora brassicae</name>
    <name type="common">Clubroot disease agent</name>
    <dbReference type="NCBI Taxonomy" id="37360"/>
    <lineage>
        <taxon>Eukaryota</taxon>
        <taxon>Sar</taxon>
        <taxon>Rhizaria</taxon>
        <taxon>Endomyxa</taxon>
        <taxon>Phytomyxea</taxon>
        <taxon>Plasmodiophorida</taxon>
        <taxon>Plasmodiophoridae</taxon>
        <taxon>Plasmodiophora</taxon>
    </lineage>
</organism>
<keyword evidence="7" id="KW-0547">Nucleotide-binding</keyword>
<evidence type="ECO:0000256" key="1">
    <source>
        <dbReference type="ARBA" id="ARBA00001946"/>
    </source>
</evidence>
<dbReference type="Pfam" id="PF09202">
    <property type="entry name" value="Rio2_N"/>
    <property type="match status" value="1"/>
</dbReference>
<dbReference type="InterPro" id="IPR018934">
    <property type="entry name" value="RIO_dom"/>
</dbReference>
<dbReference type="GO" id="GO:0005524">
    <property type="term" value="F:ATP binding"/>
    <property type="evidence" value="ECO:0007669"/>
    <property type="project" value="UniProtKB-KW"/>
</dbReference>
<dbReference type="AlphaFoldDB" id="A0A3P3Y2C8"/>
<dbReference type="FunFam" id="3.30.200.20:FF:000052">
    <property type="entry name" value="Serine/threonine-protein kinase RIO2"/>
    <property type="match status" value="1"/>
</dbReference>
<evidence type="ECO:0000256" key="11">
    <source>
        <dbReference type="ARBA" id="ARBA00047899"/>
    </source>
</evidence>
<dbReference type="GO" id="GO:0005829">
    <property type="term" value="C:cytosol"/>
    <property type="evidence" value="ECO:0007669"/>
    <property type="project" value="TreeGrafter"/>
</dbReference>
<dbReference type="EC" id="2.7.11.1" evidence="3"/>
<evidence type="ECO:0000256" key="12">
    <source>
        <dbReference type="ARBA" id="ARBA00048679"/>
    </source>
</evidence>
<evidence type="ECO:0000256" key="9">
    <source>
        <dbReference type="ARBA" id="ARBA00022840"/>
    </source>
</evidence>
<dbReference type="InterPro" id="IPR018935">
    <property type="entry name" value="RIO_kinase_CS"/>
</dbReference>
<dbReference type="GO" id="GO:0030688">
    <property type="term" value="C:preribosome, small subunit precursor"/>
    <property type="evidence" value="ECO:0007669"/>
    <property type="project" value="TreeGrafter"/>
</dbReference>
<proteinExistence type="inferred from homology"/>
<keyword evidence="8" id="KW-0418">Kinase</keyword>
<dbReference type="InterPro" id="IPR011009">
    <property type="entry name" value="Kinase-like_dom_sf"/>
</dbReference>
<dbReference type="GO" id="GO:0046872">
    <property type="term" value="F:metal ion binding"/>
    <property type="evidence" value="ECO:0007669"/>
    <property type="project" value="UniProtKB-KW"/>
</dbReference>
<comment type="catalytic activity">
    <reaction evidence="11">
        <text>L-threonyl-[protein] + ATP = O-phospho-L-threonyl-[protein] + ADP + H(+)</text>
        <dbReference type="Rhea" id="RHEA:46608"/>
        <dbReference type="Rhea" id="RHEA-COMP:11060"/>
        <dbReference type="Rhea" id="RHEA-COMP:11605"/>
        <dbReference type="ChEBI" id="CHEBI:15378"/>
        <dbReference type="ChEBI" id="CHEBI:30013"/>
        <dbReference type="ChEBI" id="CHEBI:30616"/>
        <dbReference type="ChEBI" id="CHEBI:61977"/>
        <dbReference type="ChEBI" id="CHEBI:456216"/>
        <dbReference type="EC" id="2.7.11.1"/>
    </reaction>
</comment>
<keyword evidence="5" id="KW-0808">Transferase</keyword>
<evidence type="ECO:0000313" key="18">
    <source>
        <dbReference type="Proteomes" id="UP000290189"/>
    </source>
</evidence>
<feature type="domain" description="RIO kinase" evidence="16">
    <location>
        <begin position="128"/>
        <end position="354"/>
    </location>
</feature>
<dbReference type="SUPFAM" id="SSF56112">
    <property type="entry name" value="Protein kinase-like (PK-like)"/>
    <property type="match status" value="1"/>
</dbReference>
<dbReference type="Gene3D" id="1.10.10.10">
    <property type="entry name" value="Winged helix-like DNA-binding domain superfamily/Winged helix DNA-binding domain"/>
    <property type="match status" value="1"/>
</dbReference>
<evidence type="ECO:0000256" key="4">
    <source>
        <dbReference type="ARBA" id="ARBA00022527"/>
    </source>
</evidence>
<comment type="catalytic activity">
    <reaction evidence="12">
        <text>L-seryl-[protein] + ATP = O-phospho-L-seryl-[protein] + ADP + H(+)</text>
        <dbReference type="Rhea" id="RHEA:17989"/>
        <dbReference type="Rhea" id="RHEA-COMP:9863"/>
        <dbReference type="Rhea" id="RHEA-COMP:11604"/>
        <dbReference type="ChEBI" id="CHEBI:15378"/>
        <dbReference type="ChEBI" id="CHEBI:29999"/>
        <dbReference type="ChEBI" id="CHEBI:30616"/>
        <dbReference type="ChEBI" id="CHEBI:83421"/>
        <dbReference type="ChEBI" id="CHEBI:456216"/>
        <dbReference type="EC" id="2.7.11.1"/>
    </reaction>
</comment>
<dbReference type="GO" id="GO:0005634">
    <property type="term" value="C:nucleus"/>
    <property type="evidence" value="ECO:0007669"/>
    <property type="project" value="TreeGrafter"/>
</dbReference>
<gene>
    <name evidence="17" type="ORF">PLBR_LOCUS1551</name>
</gene>
<dbReference type="GO" id="GO:0004674">
    <property type="term" value="F:protein serine/threonine kinase activity"/>
    <property type="evidence" value="ECO:0007669"/>
    <property type="project" value="UniProtKB-KW"/>
</dbReference>
<dbReference type="SUPFAM" id="SSF46785">
    <property type="entry name" value="Winged helix' DNA-binding domain"/>
    <property type="match status" value="1"/>
</dbReference>
<evidence type="ECO:0000256" key="7">
    <source>
        <dbReference type="ARBA" id="ARBA00022741"/>
    </source>
</evidence>
<comment type="cofactor">
    <cofactor evidence="1">
        <name>Mg(2+)</name>
        <dbReference type="ChEBI" id="CHEBI:18420"/>
    </cofactor>
</comment>
<evidence type="ECO:0000256" key="10">
    <source>
        <dbReference type="ARBA" id="ARBA00022842"/>
    </source>
</evidence>
<dbReference type="InterPro" id="IPR036390">
    <property type="entry name" value="WH_DNA-bd_sf"/>
</dbReference>
<protein>
    <recommendedName>
        <fullName evidence="13">Serine/threonine-protein kinase RIO2</fullName>
        <ecNumber evidence="3">2.7.11.1</ecNumber>
    </recommendedName>
    <alternativeName>
        <fullName evidence="14">Serine/threonine-protein kinase rio2</fullName>
    </alternativeName>
</protein>
<dbReference type="CDD" id="cd05144">
    <property type="entry name" value="RIO2_C"/>
    <property type="match status" value="1"/>
</dbReference>
<dbReference type="Gene3D" id="1.10.510.10">
    <property type="entry name" value="Transferase(Phosphotransferase) domain 1"/>
    <property type="match status" value="1"/>
</dbReference>
<evidence type="ECO:0000256" key="3">
    <source>
        <dbReference type="ARBA" id="ARBA00012513"/>
    </source>
</evidence>
<name>A0A3P3Y2C8_PLABS</name>
<comment type="similarity">
    <text evidence="2">Belongs to the protein kinase superfamily. RIO-type Ser/Thr kinase family.</text>
</comment>
<evidence type="ECO:0000313" key="17">
    <source>
        <dbReference type="EMBL" id="SPQ94336.1"/>
    </source>
</evidence>
<dbReference type="PANTHER" id="PTHR45852:SF1">
    <property type="entry name" value="SERINE_THREONINE-PROTEIN KINASE RIO2"/>
    <property type="match status" value="1"/>
</dbReference>
<keyword evidence="6" id="KW-0479">Metal-binding</keyword>
<evidence type="ECO:0000256" key="6">
    <source>
        <dbReference type="ARBA" id="ARBA00022723"/>
    </source>
</evidence>
<evidence type="ECO:0000256" key="8">
    <source>
        <dbReference type="ARBA" id="ARBA00022777"/>
    </source>
</evidence>
<keyword evidence="17" id="KW-0496">Mitochondrion</keyword>
<dbReference type="PANTHER" id="PTHR45852">
    <property type="entry name" value="SER/THR-PROTEIN KINASE RIO2"/>
    <property type="match status" value="1"/>
</dbReference>
<dbReference type="FunFam" id="1.10.10.10:FF:000053">
    <property type="entry name" value="Serine/threonine-protein kinase RIO2"/>
    <property type="match status" value="1"/>
</dbReference>
<dbReference type="Proteomes" id="UP000290189">
    <property type="component" value="Unassembled WGS sequence"/>
</dbReference>
<geneLocation type="mitochondrion" evidence="17"/>